<accession>A0ABR9ZFH4</accession>
<evidence type="ECO:0000259" key="2">
    <source>
        <dbReference type="Pfam" id="PF02719"/>
    </source>
</evidence>
<evidence type="ECO:0000256" key="1">
    <source>
        <dbReference type="ARBA" id="ARBA00007430"/>
    </source>
</evidence>
<feature type="non-terminal residue" evidence="3">
    <location>
        <position position="1"/>
    </location>
</feature>
<keyword evidence="4" id="KW-1185">Reference proteome</keyword>
<dbReference type="SUPFAM" id="SSF51735">
    <property type="entry name" value="NAD(P)-binding Rossmann-fold domains"/>
    <property type="match status" value="1"/>
</dbReference>
<dbReference type="SUPFAM" id="SSF53335">
    <property type="entry name" value="S-adenosyl-L-methionine-dependent methyltransferases"/>
    <property type="match status" value="1"/>
</dbReference>
<organism evidence="3 4">
    <name type="scientific">Vibrio anguillarum</name>
    <name type="common">Listonella anguillarum</name>
    <dbReference type="NCBI Taxonomy" id="55601"/>
    <lineage>
        <taxon>Bacteria</taxon>
        <taxon>Pseudomonadati</taxon>
        <taxon>Pseudomonadota</taxon>
        <taxon>Gammaproteobacteria</taxon>
        <taxon>Vibrionales</taxon>
        <taxon>Vibrionaceae</taxon>
        <taxon>Vibrio</taxon>
    </lineage>
</organism>
<dbReference type="EMBL" id="RDPI01000817">
    <property type="protein sequence ID" value="MBF4376450.1"/>
    <property type="molecule type" value="Genomic_DNA"/>
</dbReference>
<dbReference type="Pfam" id="PF02719">
    <property type="entry name" value="Polysacc_synt_2"/>
    <property type="match status" value="1"/>
</dbReference>
<dbReference type="InterPro" id="IPR036291">
    <property type="entry name" value="NAD(P)-bd_dom_sf"/>
</dbReference>
<dbReference type="InterPro" id="IPR029063">
    <property type="entry name" value="SAM-dependent_MTases_sf"/>
</dbReference>
<comment type="similarity">
    <text evidence="1">Belongs to the polysaccharide synthase family.</text>
</comment>
<protein>
    <submittedName>
        <fullName evidence="3">Polysaccharide biosynthesis protein</fullName>
    </submittedName>
</protein>
<dbReference type="InterPro" id="IPR051203">
    <property type="entry name" value="Polysaccharide_Synthase-Rel"/>
</dbReference>
<feature type="non-terminal residue" evidence="3">
    <location>
        <position position="223"/>
    </location>
</feature>
<reference evidence="3 4" key="1">
    <citation type="journal article" date="2021" name="PeerJ">
        <title>Analysis of 44 Vibrio anguillarum genomes reveals high genetic diversity.</title>
        <authorList>
            <person name="Hansen M.J."/>
            <person name="Dalsgaard I."/>
        </authorList>
    </citation>
    <scope>NUCLEOTIDE SEQUENCE [LARGE SCALE GENOMIC DNA]</scope>
    <source>
        <strain evidence="3 4">040915-1/1B</strain>
    </source>
</reference>
<dbReference type="Gene3D" id="3.40.50.720">
    <property type="entry name" value="NAD(P)-binding Rossmann-like Domain"/>
    <property type="match status" value="2"/>
</dbReference>
<feature type="domain" description="Polysaccharide biosynthesis protein CapD-like" evidence="2">
    <location>
        <begin position="117"/>
        <end position="223"/>
    </location>
</feature>
<dbReference type="PANTHER" id="PTHR43318:SF1">
    <property type="entry name" value="POLYSACCHARIDE BIOSYNTHESIS PROTEIN EPSC-RELATED"/>
    <property type="match status" value="1"/>
</dbReference>
<dbReference type="RefSeq" id="WP_194664708.1">
    <property type="nucleotide sequence ID" value="NZ_RDPI01000817.1"/>
</dbReference>
<dbReference type="InterPro" id="IPR003869">
    <property type="entry name" value="Polysac_CapD-like"/>
</dbReference>
<name>A0ABR9ZFH4_VIBAN</name>
<gene>
    <name evidence="3" type="ORF">EAY46_26070</name>
</gene>
<dbReference type="PANTHER" id="PTHR43318">
    <property type="entry name" value="UDP-N-ACETYLGLUCOSAMINE 4,6-DEHYDRATASE"/>
    <property type="match status" value="1"/>
</dbReference>
<evidence type="ECO:0000313" key="3">
    <source>
        <dbReference type="EMBL" id="MBF4376450.1"/>
    </source>
</evidence>
<dbReference type="Proteomes" id="UP000726136">
    <property type="component" value="Unassembled WGS sequence"/>
</dbReference>
<comment type="caution">
    <text evidence="3">The sequence shown here is derived from an EMBL/GenBank/DDBJ whole genome shotgun (WGS) entry which is preliminary data.</text>
</comment>
<proteinExistence type="inferred from homology"/>
<evidence type="ECO:0000313" key="4">
    <source>
        <dbReference type="Proteomes" id="UP000726136"/>
    </source>
</evidence>
<sequence>EYHPVILLDDDPIKAGQIMFGIRVHHSDQFERLQSLYQPVKLLLAINNMNKGERLRLLERLSHWPIEVQSVPSVEDIAAGRAQATDVQDLDISDLLGRAPIAPDKALLSRNITGKSVMVTGAGGSIGSELCRQIIAQKPKTLVLFELNEYNLYSIDQELQAIKQNLKLETKIVAALGSVQKENRLHKLMVAHKVNTIYHAAAYKHVPLVEDNVIEGIRNNVFG</sequence>